<evidence type="ECO:0000313" key="2">
    <source>
        <dbReference type="Proteomes" id="UP001319200"/>
    </source>
</evidence>
<dbReference type="AlphaFoldDB" id="A0AAP2DQY2"/>
<organism evidence="1 2">
    <name type="scientific">Chryseosolibacter histidini</name>
    <dbReference type="NCBI Taxonomy" id="2782349"/>
    <lineage>
        <taxon>Bacteria</taxon>
        <taxon>Pseudomonadati</taxon>
        <taxon>Bacteroidota</taxon>
        <taxon>Cytophagia</taxon>
        <taxon>Cytophagales</taxon>
        <taxon>Chryseotaleaceae</taxon>
        <taxon>Chryseosolibacter</taxon>
    </lineage>
</organism>
<protein>
    <recommendedName>
        <fullName evidence="3">Transglutaminase domain-containing protein</fullName>
    </recommendedName>
</protein>
<evidence type="ECO:0000313" key="1">
    <source>
        <dbReference type="EMBL" id="MBT1700920.1"/>
    </source>
</evidence>
<dbReference type="SUPFAM" id="SSF54001">
    <property type="entry name" value="Cysteine proteinases"/>
    <property type="match status" value="1"/>
</dbReference>
<accession>A0AAP2DQY2</accession>
<keyword evidence="2" id="KW-1185">Reference proteome</keyword>
<comment type="caution">
    <text evidence="1">The sequence shown here is derived from an EMBL/GenBank/DDBJ whole genome shotgun (WGS) entry which is preliminary data.</text>
</comment>
<reference evidence="1 2" key="1">
    <citation type="submission" date="2021-05" db="EMBL/GenBank/DDBJ databases">
        <title>A Polyphasic approach of four new species of the genus Ohtaekwangia: Ohtaekwangia histidinii sp. nov., Ohtaekwangia cretensis sp. nov., Ohtaekwangia indiensis sp. nov., Ohtaekwangia reichenbachii sp. nov. from diverse environment.</title>
        <authorList>
            <person name="Octaviana S."/>
        </authorList>
    </citation>
    <scope>NUCLEOTIDE SEQUENCE [LARGE SCALE GENOMIC DNA]</scope>
    <source>
        <strain evidence="1 2">PWU4</strain>
    </source>
</reference>
<gene>
    <name evidence="1" type="ORF">KK083_28770</name>
</gene>
<dbReference type="RefSeq" id="WP_254169608.1">
    <property type="nucleotide sequence ID" value="NZ_JAHESF010000051.1"/>
</dbReference>
<proteinExistence type="predicted"/>
<dbReference type="Proteomes" id="UP001319200">
    <property type="component" value="Unassembled WGS sequence"/>
</dbReference>
<sequence>MTTALDLAMVKLSRKSVRWRFNRGLLVTAILWTSFCTQAQESLLRSELKIDTTTFIRIWNKSNDSKTVSFSINDRHFFVQYSDILKRAIPEPVSGEDSVKMIWDFTARHSYHYYPMTPYVWMHDPLTFFNSAGFGFCDDAATINELLWKFMGYDARTWWLDGHVVSEVYQGEKWKMLDSDLGCYYLNDSLMIASVEEVLEAPRLVMERRNEIPVRVHEVNYKEADWKFLSEIFSQRSGYPDFTPLDSVLTSKSVQFELPARSSLLIGDKIEPQFLTDVIQGRIHQVKTFSNIVLDVPYAKQWRVELPLIIQGIKGTGTITINDESYRIGDPELDLKLRTRTDFIHSLYIEEARDLKIIFLFNRRIFDLAETNELKVYGEDLKGVRIKNTKRRS</sequence>
<dbReference type="EMBL" id="JAHESF010000051">
    <property type="protein sequence ID" value="MBT1700920.1"/>
    <property type="molecule type" value="Genomic_DNA"/>
</dbReference>
<dbReference type="InterPro" id="IPR038765">
    <property type="entry name" value="Papain-like_cys_pep_sf"/>
</dbReference>
<name>A0AAP2DQY2_9BACT</name>
<evidence type="ECO:0008006" key="3">
    <source>
        <dbReference type="Google" id="ProtNLM"/>
    </source>
</evidence>